<dbReference type="PANTHER" id="PTHR37804">
    <property type="entry name" value="CDAA REGULATORY PROTEIN CDAR"/>
    <property type="match status" value="1"/>
</dbReference>
<accession>A0A2S0HY74</accession>
<dbReference type="OrthoDB" id="1150187at2"/>
<dbReference type="RefSeq" id="WP_105216800.1">
    <property type="nucleotide sequence ID" value="NZ_CP027062.1"/>
</dbReference>
<sequence>MGPKKYKTKKIRTFLLFLALACIIWVLTKFSKSYTATISGNINYINLPENTVLGDGNPDKFSFEVTANGFKFLQYQLNTPEIDIPVANYLPNNNNRIIIERNELNRLIASELENEVSVKNLSLNQIIINLDTVASRMIPIRANIKIRYKEGFRAVDTALLNPNVVKVSAPANELNKIDTIRTKEISLTDVDKKVDLDLQLELPASNSWKVEPSTVKFSQEVKEFTQKKLNVPIEIVNLPPGIKVKIIPNSLTISFDVPMENFNNITATDFKVVCDYAKKDSADNFMVAEIIRQPEGILNVEVSEKKIDFLIFK</sequence>
<keyword evidence="2" id="KW-1185">Reference proteome</keyword>
<protein>
    <recommendedName>
        <fullName evidence="3">YbbR-like protein</fullName>
    </recommendedName>
</protein>
<dbReference type="Gene3D" id="2.170.120.40">
    <property type="entry name" value="YbbR-like domain"/>
    <property type="match status" value="1"/>
</dbReference>
<gene>
    <name evidence="1" type="ORF">C5O00_10445</name>
</gene>
<evidence type="ECO:0000313" key="1">
    <source>
        <dbReference type="EMBL" id="AVI51560.1"/>
    </source>
</evidence>
<organism evidence="1 2">
    <name type="scientific">Pukyongia salina</name>
    <dbReference type="NCBI Taxonomy" id="2094025"/>
    <lineage>
        <taxon>Bacteria</taxon>
        <taxon>Pseudomonadati</taxon>
        <taxon>Bacteroidota</taxon>
        <taxon>Flavobacteriia</taxon>
        <taxon>Flavobacteriales</taxon>
        <taxon>Flavobacteriaceae</taxon>
        <taxon>Pukyongia</taxon>
    </lineage>
</organism>
<name>A0A2S0HY74_9FLAO</name>
<dbReference type="InterPro" id="IPR053154">
    <property type="entry name" value="c-di-AMP_regulator"/>
</dbReference>
<dbReference type="KEGG" id="aue:C5O00_10445"/>
<dbReference type="InterPro" id="IPR012505">
    <property type="entry name" value="YbbR"/>
</dbReference>
<proteinExistence type="predicted"/>
<dbReference type="AlphaFoldDB" id="A0A2S0HY74"/>
<evidence type="ECO:0008006" key="3">
    <source>
        <dbReference type="Google" id="ProtNLM"/>
    </source>
</evidence>
<dbReference type="Pfam" id="PF07949">
    <property type="entry name" value="YbbR"/>
    <property type="match status" value="1"/>
</dbReference>
<reference evidence="1 2" key="1">
    <citation type="submission" date="2018-02" db="EMBL/GenBank/DDBJ databases">
        <title>Genomic analysis of the strain RR4-38 isolated from a seawater recirculating aquaculture system.</title>
        <authorList>
            <person name="Kim Y.-S."/>
            <person name="Jang Y.H."/>
            <person name="Kim K.-H."/>
        </authorList>
    </citation>
    <scope>NUCLEOTIDE SEQUENCE [LARGE SCALE GENOMIC DNA]</scope>
    <source>
        <strain evidence="1 2">RR4-38</strain>
    </source>
</reference>
<dbReference type="PANTHER" id="PTHR37804:SF1">
    <property type="entry name" value="CDAA REGULATORY PROTEIN CDAR"/>
    <property type="match status" value="1"/>
</dbReference>
<dbReference type="EMBL" id="CP027062">
    <property type="protein sequence ID" value="AVI51560.1"/>
    <property type="molecule type" value="Genomic_DNA"/>
</dbReference>
<dbReference type="Proteomes" id="UP000238442">
    <property type="component" value="Chromosome"/>
</dbReference>
<evidence type="ECO:0000313" key="2">
    <source>
        <dbReference type="Proteomes" id="UP000238442"/>
    </source>
</evidence>